<dbReference type="RefSeq" id="WP_343885773.1">
    <property type="nucleotide sequence ID" value="NZ_BAAAKI010000010.1"/>
</dbReference>
<keyword evidence="1" id="KW-0129">CBS domain</keyword>
<dbReference type="InterPro" id="IPR027275">
    <property type="entry name" value="PRC-brl_dom"/>
</dbReference>
<dbReference type="InterPro" id="IPR000644">
    <property type="entry name" value="CBS_dom"/>
</dbReference>
<dbReference type="Gene3D" id="1.25.60.10">
    <property type="entry name" value="MgtE N-terminal domain-like"/>
    <property type="match status" value="1"/>
</dbReference>
<accession>A0ABW1X1V2</accession>
<dbReference type="Pfam" id="PF05239">
    <property type="entry name" value="PRC"/>
    <property type="match status" value="1"/>
</dbReference>
<dbReference type="InterPro" id="IPR038076">
    <property type="entry name" value="MgtE_N_sf"/>
</dbReference>
<dbReference type="PANTHER" id="PTHR43773">
    <property type="entry name" value="MAGNESIUM TRANSPORTER MGTE"/>
    <property type="match status" value="1"/>
</dbReference>
<name>A0ABW1X1V2_9ACTN</name>
<evidence type="ECO:0000256" key="1">
    <source>
        <dbReference type="PROSITE-ProRule" id="PRU00703"/>
    </source>
</evidence>
<sequence>MSVSTSAVFVSRLQGLPVLDATGDPLGKVRDVVIQLRTAKRAPRVKGLVVELFARKRIFVPIARVRSIDITQVAIQGQVDTRRFQRRDAETLVIESLFDRTIERPNGRRAAIYDVSIKPVRAMEWEVADVALRELTTGSRFRLGSRGATSIHRWSEVPDLLLSSTQETDHLLAQLVDMKPADVARELHDMGPERRQAVVRALDDTQLAEAMEELPEDEQIALLSALEVERAADVLEEMDADDAADIIKGLPSHMAEDLLQRMEPEEAADVRGLLIYADYTAGGMMTPEPVILATDATVADALARVRNEELSPALASMVFVCRPPLDIPSGRYVGAVHTQRLLREPPSTLVSALVDQGLEPLNPSSPTAEVSRFFATYNLVVAPVVNAEKQLVGAVAVDDLIDHMLPEDWRGDQMDGTDDGALDALGTGEVSGG</sequence>
<dbReference type="InterPro" id="IPR006668">
    <property type="entry name" value="Mg_transptr_MgtE_intracell_dom"/>
</dbReference>
<comment type="caution">
    <text evidence="4">The sequence shown here is derived from an EMBL/GenBank/DDBJ whole genome shotgun (WGS) entry which is preliminary data.</text>
</comment>
<evidence type="ECO:0000313" key="4">
    <source>
        <dbReference type="EMBL" id="MFC6397478.1"/>
    </source>
</evidence>
<dbReference type="EMBL" id="JBHSUA010000020">
    <property type="protein sequence ID" value="MFC6397478.1"/>
    <property type="molecule type" value="Genomic_DNA"/>
</dbReference>
<dbReference type="InterPro" id="IPR046342">
    <property type="entry name" value="CBS_dom_sf"/>
</dbReference>
<protein>
    <submittedName>
        <fullName evidence="4">Magnesium transporter MgtE N-terminal domain-containing protein</fullName>
    </submittedName>
</protein>
<dbReference type="InterPro" id="IPR011033">
    <property type="entry name" value="PRC_barrel-like_sf"/>
</dbReference>
<evidence type="ECO:0000256" key="2">
    <source>
        <dbReference type="SAM" id="MobiDB-lite"/>
    </source>
</evidence>
<dbReference type="SMART" id="SM00924">
    <property type="entry name" value="MgtE_N"/>
    <property type="match status" value="1"/>
</dbReference>
<feature type="compositionally biased region" description="Low complexity" evidence="2">
    <location>
        <begin position="422"/>
        <end position="433"/>
    </location>
</feature>
<feature type="domain" description="CBS" evidence="3">
    <location>
        <begin position="285"/>
        <end position="351"/>
    </location>
</feature>
<dbReference type="InterPro" id="IPR006669">
    <property type="entry name" value="MgtE_transporter"/>
</dbReference>
<dbReference type="PANTHER" id="PTHR43773:SF1">
    <property type="entry name" value="MAGNESIUM TRANSPORTER MGTE"/>
    <property type="match status" value="1"/>
</dbReference>
<organism evidence="4 5">
    <name type="scientific">Luteococcus sanguinis</name>
    <dbReference type="NCBI Taxonomy" id="174038"/>
    <lineage>
        <taxon>Bacteria</taxon>
        <taxon>Bacillati</taxon>
        <taxon>Actinomycetota</taxon>
        <taxon>Actinomycetes</taxon>
        <taxon>Propionibacteriales</taxon>
        <taxon>Propionibacteriaceae</taxon>
        <taxon>Luteococcus</taxon>
    </lineage>
</organism>
<dbReference type="Gene3D" id="2.30.30.240">
    <property type="entry name" value="PRC-barrel domain"/>
    <property type="match status" value="1"/>
</dbReference>
<proteinExistence type="predicted"/>
<keyword evidence="5" id="KW-1185">Reference proteome</keyword>
<dbReference type="SUPFAM" id="SSF50346">
    <property type="entry name" value="PRC-barrel domain"/>
    <property type="match status" value="1"/>
</dbReference>
<dbReference type="Proteomes" id="UP001596266">
    <property type="component" value="Unassembled WGS sequence"/>
</dbReference>
<evidence type="ECO:0000259" key="3">
    <source>
        <dbReference type="PROSITE" id="PS51371"/>
    </source>
</evidence>
<dbReference type="InterPro" id="IPR058838">
    <property type="entry name" value="SH3_actinomycetes"/>
</dbReference>
<dbReference type="Gene3D" id="3.10.580.10">
    <property type="entry name" value="CBS-domain"/>
    <property type="match status" value="1"/>
</dbReference>
<dbReference type="CDD" id="cd04606">
    <property type="entry name" value="CBS_pair_Mg_transporter"/>
    <property type="match status" value="1"/>
</dbReference>
<gene>
    <name evidence="4" type="ORF">ACFP57_10865</name>
</gene>
<dbReference type="PROSITE" id="PS51371">
    <property type="entry name" value="CBS"/>
    <property type="match status" value="1"/>
</dbReference>
<dbReference type="Pfam" id="PF03448">
    <property type="entry name" value="MgtE_N"/>
    <property type="match status" value="1"/>
</dbReference>
<reference evidence="5" key="1">
    <citation type="journal article" date="2019" name="Int. J. Syst. Evol. Microbiol.">
        <title>The Global Catalogue of Microorganisms (GCM) 10K type strain sequencing project: providing services to taxonomists for standard genome sequencing and annotation.</title>
        <authorList>
            <consortium name="The Broad Institute Genomics Platform"/>
            <consortium name="The Broad Institute Genome Sequencing Center for Infectious Disease"/>
            <person name="Wu L."/>
            <person name="Ma J."/>
        </authorList>
    </citation>
    <scope>NUCLEOTIDE SEQUENCE [LARGE SCALE GENOMIC DNA]</scope>
    <source>
        <strain evidence="5">CGMCC 1.15277</strain>
    </source>
</reference>
<evidence type="ECO:0000313" key="5">
    <source>
        <dbReference type="Proteomes" id="UP001596266"/>
    </source>
</evidence>
<dbReference type="SUPFAM" id="SSF158791">
    <property type="entry name" value="MgtE N-terminal domain-like"/>
    <property type="match status" value="1"/>
</dbReference>
<feature type="region of interest" description="Disordered" evidence="2">
    <location>
        <begin position="408"/>
        <end position="433"/>
    </location>
</feature>
<dbReference type="SUPFAM" id="SSF54631">
    <property type="entry name" value="CBS-domain pair"/>
    <property type="match status" value="1"/>
</dbReference>
<dbReference type="Pfam" id="PF26205">
    <property type="entry name" value="SH3_actinomycetes"/>
    <property type="match status" value="1"/>
</dbReference>